<dbReference type="PANTHER" id="PTHR23530:SF1">
    <property type="entry name" value="PERMEASE, MAJOR FACILITATOR SUPERFAMILY-RELATED"/>
    <property type="match status" value="1"/>
</dbReference>
<feature type="transmembrane region" description="Helical" evidence="6">
    <location>
        <begin position="72"/>
        <end position="93"/>
    </location>
</feature>
<feature type="domain" description="Major facilitator superfamily (MFS) profile" evidence="7">
    <location>
        <begin position="1"/>
        <end position="400"/>
    </location>
</feature>
<dbReference type="EMBL" id="QBKR01000022">
    <property type="protein sequence ID" value="PTX55099.1"/>
    <property type="molecule type" value="Genomic_DNA"/>
</dbReference>
<evidence type="ECO:0000256" key="3">
    <source>
        <dbReference type="ARBA" id="ARBA00022692"/>
    </source>
</evidence>
<organism evidence="8 9">
    <name type="scientific">Melghirimyces profundicolus</name>
    <dbReference type="NCBI Taxonomy" id="1242148"/>
    <lineage>
        <taxon>Bacteria</taxon>
        <taxon>Bacillati</taxon>
        <taxon>Bacillota</taxon>
        <taxon>Bacilli</taxon>
        <taxon>Bacillales</taxon>
        <taxon>Thermoactinomycetaceae</taxon>
        <taxon>Melghirimyces</taxon>
    </lineage>
</organism>
<sequence>MFAYHMYLVYMGATAFLFAVYSTAASVYRIQEVGLDAVQLLWIGFALEVSCFLFEIPTGVVADLYSRKRSMAIGLLLTGCGFLLEGSVPLFGAVLGAQVLWGVGYTFLSGADQAWIADERGGDGMEGLYLRGAQVAQFLTLAGMAAGTGLASYDLSFPLQVSGVMYFALALFVWLGFPENRFTPSDSREENTWRAMWGTFFLGVKAVRASTVLVVILGISLFSGLYSEGFDRLYTLHLLENFRFPGFIDIPDVVWIGGINAVAMVLNIIAVEWIQRRFQKTGRLEKVAVLLVINSLMTGSIFAFAVTGEFWMALAAYWITYILRGTNQPIYNAWIHEQIRESHLRATILSTQGQIHALGEILGGPLVGAIVWRSSAVFGLIASSIILAPVVLLYLMVWRERKGKSFMKM</sequence>
<feature type="transmembrane region" description="Helical" evidence="6">
    <location>
        <begin position="287"/>
        <end position="319"/>
    </location>
</feature>
<dbReference type="GO" id="GO:0022857">
    <property type="term" value="F:transmembrane transporter activity"/>
    <property type="evidence" value="ECO:0007669"/>
    <property type="project" value="InterPro"/>
</dbReference>
<dbReference type="InterPro" id="IPR011701">
    <property type="entry name" value="MFS"/>
</dbReference>
<comment type="caution">
    <text evidence="8">The sequence shown here is derived from an EMBL/GenBank/DDBJ whole genome shotgun (WGS) entry which is preliminary data.</text>
</comment>
<evidence type="ECO:0000259" key="7">
    <source>
        <dbReference type="PROSITE" id="PS50850"/>
    </source>
</evidence>
<keyword evidence="5 6" id="KW-0472">Membrane</keyword>
<feature type="transmembrane region" description="Helical" evidence="6">
    <location>
        <begin position="253"/>
        <end position="275"/>
    </location>
</feature>
<proteinExistence type="predicted"/>
<evidence type="ECO:0000313" key="9">
    <source>
        <dbReference type="Proteomes" id="UP000244240"/>
    </source>
</evidence>
<reference evidence="8 9" key="1">
    <citation type="submission" date="2018-04" db="EMBL/GenBank/DDBJ databases">
        <title>Genomic Encyclopedia of Archaeal and Bacterial Type Strains, Phase II (KMG-II): from individual species to whole genera.</title>
        <authorList>
            <person name="Goeker M."/>
        </authorList>
    </citation>
    <scope>NUCLEOTIDE SEQUENCE [LARGE SCALE GENOMIC DNA]</scope>
    <source>
        <strain evidence="8 9">DSM 45787</strain>
    </source>
</reference>
<feature type="transmembrane region" description="Helical" evidence="6">
    <location>
        <begin position="7"/>
        <end position="28"/>
    </location>
</feature>
<dbReference type="InterPro" id="IPR020846">
    <property type="entry name" value="MFS_dom"/>
</dbReference>
<dbReference type="PANTHER" id="PTHR23530">
    <property type="entry name" value="TRANSPORT PROTEIN-RELATED"/>
    <property type="match status" value="1"/>
</dbReference>
<evidence type="ECO:0000256" key="1">
    <source>
        <dbReference type="ARBA" id="ARBA00004651"/>
    </source>
</evidence>
<evidence type="ECO:0000256" key="6">
    <source>
        <dbReference type="SAM" id="Phobius"/>
    </source>
</evidence>
<dbReference type="SUPFAM" id="SSF103473">
    <property type="entry name" value="MFS general substrate transporter"/>
    <property type="match status" value="1"/>
</dbReference>
<keyword evidence="3 6" id="KW-0812">Transmembrane</keyword>
<gene>
    <name evidence="8" type="ORF">C8P63_12259</name>
</gene>
<dbReference type="InterPro" id="IPR036259">
    <property type="entry name" value="MFS_trans_sf"/>
</dbReference>
<dbReference type="Gene3D" id="1.20.1250.20">
    <property type="entry name" value="MFS general substrate transporter like domains"/>
    <property type="match status" value="1"/>
</dbReference>
<dbReference type="GO" id="GO:0005886">
    <property type="term" value="C:plasma membrane"/>
    <property type="evidence" value="ECO:0007669"/>
    <property type="project" value="UniProtKB-SubCell"/>
</dbReference>
<accession>A0A2T6BGB4</accession>
<feature type="transmembrane region" description="Helical" evidence="6">
    <location>
        <begin position="157"/>
        <end position="177"/>
    </location>
</feature>
<evidence type="ECO:0000256" key="2">
    <source>
        <dbReference type="ARBA" id="ARBA00022448"/>
    </source>
</evidence>
<dbReference type="PROSITE" id="PS50850">
    <property type="entry name" value="MFS"/>
    <property type="match status" value="1"/>
</dbReference>
<feature type="transmembrane region" description="Helical" evidence="6">
    <location>
        <begin position="376"/>
        <end position="398"/>
    </location>
</feature>
<dbReference type="InterPro" id="IPR053160">
    <property type="entry name" value="MFS_DHA3_Transporter"/>
</dbReference>
<protein>
    <submittedName>
        <fullName evidence="8">DHA3 family tetracycline resistance protein-like MFS transporter</fullName>
    </submittedName>
</protein>
<dbReference type="AlphaFoldDB" id="A0A2T6BGB4"/>
<comment type="subcellular location">
    <subcellularLocation>
        <location evidence="1">Cell membrane</location>
        <topology evidence="1">Multi-pass membrane protein</topology>
    </subcellularLocation>
</comment>
<evidence type="ECO:0000313" key="8">
    <source>
        <dbReference type="EMBL" id="PTX55099.1"/>
    </source>
</evidence>
<dbReference type="Proteomes" id="UP000244240">
    <property type="component" value="Unassembled WGS sequence"/>
</dbReference>
<feature type="transmembrane region" description="Helical" evidence="6">
    <location>
        <begin position="198"/>
        <end position="226"/>
    </location>
</feature>
<keyword evidence="9" id="KW-1185">Reference proteome</keyword>
<keyword evidence="2" id="KW-0813">Transport</keyword>
<evidence type="ECO:0000256" key="4">
    <source>
        <dbReference type="ARBA" id="ARBA00022989"/>
    </source>
</evidence>
<feature type="transmembrane region" description="Helical" evidence="6">
    <location>
        <begin position="40"/>
        <end position="65"/>
    </location>
</feature>
<dbReference type="Pfam" id="PF07690">
    <property type="entry name" value="MFS_1"/>
    <property type="match status" value="1"/>
</dbReference>
<name>A0A2T6BGB4_9BACL</name>
<keyword evidence="4 6" id="KW-1133">Transmembrane helix</keyword>
<evidence type="ECO:0000256" key="5">
    <source>
        <dbReference type="ARBA" id="ARBA00023136"/>
    </source>
</evidence>